<feature type="region of interest" description="Disordered" evidence="2">
    <location>
        <begin position="493"/>
        <end position="514"/>
    </location>
</feature>
<accession>A0A2T6ZX73</accession>
<dbReference type="GO" id="GO:0001181">
    <property type="term" value="F:RNA polymerase I general transcription initiation factor activity"/>
    <property type="evidence" value="ECO:0007669"/>
    <property type="project" value="TreeGrafter"/>
</dbReference>
<feature type="compositionally biased region" description="Acidic residues" evidence="2">
    <location>
        <begin position="208"/>
        <end position="218"/>
    </location>
</feature>
<keyword evidence="1" id="KW-0175">Coiled coil</keyword>
<dbReference type="GO" id="GO:0006361">
    <property type="term" value="P:transcription initiation at RNA polymerase I promoter"/>
    <property type="evidence" value="ECO:0007669"/>
    <property type="project" value="TreeGrafter"/>
</dbReference>
<feature type="compositionally biased region" description="Basic and acidic residues" evidence="2">
    <location>
        <begin position="564"/>
        <end position="584"/>
    </location>
</feature>
<dbReference type="STRING" id="42251.A0A2T6ZX73"/>
<feature type="compositionally biased region" description="Basic and acidic residues" evidence="2">
    <location>
        <begin position="47"/>
        <end position="64"/>
    </location>
</feature>
<reference evidence="3 4" key="1">
    <citation type="submission" date="2017-04" db="EMBL/GenBank/DDBJ databases">
        <title>Draft genome sequence of Tuber borchii Vittad., a whitish edible truffle.</title>
        <authorList>
            <consortium name="DOE Joint Genome Institute"/>
            <person name="Murat C."/>
            <person name="Kuo A."/>
            <person name="Barry K.W."/>
            <person name="Clum A."/>
            <person name="Dockter R.B."/>
            <person name="Fauchery L."/>
            <person name="Iotti M."/>
            <person name="Kohler A."/>
            <person name="Labutti K."/>
            <person name="Lindquist E.A."/>
            <person name="Lipzen A."/>
            <person name="Ohm R.A."/>
            <person name="Wang M."/>
            <person name="Grigoriev I.V."/>
            <person name="Zambonelli A."/>
            <person name="Martin F.M."/>
        </authorList>
    </citation>
    <scope>NUCLEOTIDE SEQUENCE [LARGE SCALE GENOMIC DNA]</scope>
    <source>
        <strain evidence="3 4">Tbo3840</strain>
    </source>
</reference>
<feature type="compositionally biased region" description="Basic and acidic residues" evidence="2">
    <location>
        <begin position="493"/>
        <end position="505"/>
    </location>
</feature>
<feature type="compositionally biased region" description="Low complexity" evidence="2">
    <location>
        <begin position="785"/>
        <end position="796"/>
    </location>
</feature>
<dbReference type="GO" id="GO:0000182">
    <property type="term" value="F:rDNA binding"/>
    <property type="evidence" value="ECO:0007669"/>
    <property type="project" value="TreeGrafter"/>
</dbReference>
<organism evidence="3 4">
    <name type="scientific">Tuber borchii</name>
    <name type="common">White truffle</name>
    <dbReference type="NCBI Taxonomy" id="42251"/>
    <lineage>
        <taxon>Eukaryota</taxon>
        <taxon>Fungi</taxon>
        <taxon>Dikarya</taxon>
        <taxon>Ascomycota</taxon>
        <taxon>Pezizomycotina</taxon>
        <taxon>Pezizomycetes</taxon>
        <taxon>Pezizales</taxon>
        <taxon>Tuberaceae</taxon>
        <taxon>Tuber</taxon>
    </lineage>
</organism>
<feature type="coiled-coil region" evidence="1">
    <location>
        <begin position="347"/>
        <end position="374"/>
    </location>
</feature>
<keyword evidence="4" id="KW-1185">Reference proteome</keyword>
<feature type="region of interest" description="Disordered" evidence="2">
    <location>
        <begin position="564"/>
        <end position="627"/>
    </location>
</feature>
<dbReference type="PANTHER" id="PTHR28079:SF1">
    <property type="entry name" value="RNA POLYMERASE I-SPECIFIC TRANSCRIPTION INITIATION FACTOR RRN5"/>
    <property type="match status" value="1"/>
</dbReference>
<protein>
    <recommendedName>
        <fullName evidence="5">Myb-like domain-containing protein</fullName>
    </recommendedName>
</protein>
<evidence type="ECO:0008006" key="5">
    <source>
        <dbReference type="Google" id="ProtNLM"/>
    </source>
</evidence>
<dbReference type="AlphaFoldDB" id="A0A2T6ZX73"/>
<feature type="region of interest" description="Disordered" evidence="2">
    <location>
        <begin position="733"/>
        <end position="825"/>
    </location>
</feature>
<evidence type="ECO:0000313" key="4">
    <source>
        <dbReference type="Proteomes" id="UP000244722"/>
    </source>
</evidence>
<gene>
    <name evidence="3" type="ORF">B9Z19DRAFT_1124163</name>
</gene>
<evidence type="ECO:0000256" key="2">
    <source>
        <dbReference type="SAM" id="MobiDB-lite"/>
    </source>
</evidence>
<feature type="compositionally biased region" description="Polar residues" evidence="2">
    <location>
        <begin position="23"/>
        <end position="32"/>
    </location>
</feature>
<dbReference type="PANTHER" id="PTHR28079">
    <property type="entry name" value="RNA POLYMERASE I-SPECIFIC TRANSCRIPTION INITIATION FACTOR RRN5"/>
    <property type="match status" value="1"/>
</dbReference>
<feature type="region of interest" description="Disordered" evidence="2">
    <location>
        <begin position="1"/>
        <end position="90"/>
    </location>
</feature>
<comment type="caution">
    <text evidence="3">The sequence shown here is derived from an EMBL/GenBank/DDBJ whole genome shotgun (WGS) entry which is preliminary data.</text>
</comment>
<dbReference type="GO" id="GO:0000500">
    <property type="term" value="C:RNA polymerase I upstream activating factor complex"/>
    <property type="evidence" value="ECO:0007669"/>
    <property type="project" value="InterPro"/>
</dbReference>
<evidence type="ECO:0000256" key="1">
    <source>
        <dbReference type="SAM" id="Coils"/>
    </source>
</evidence>
<feature type="compositionally biased region" description="Low complexity" evidence="2">
    <location>
        <begin position="1"/>
        <end position="22"/>
    </location>
</feature>
<feature type="compositionally biased region" description="Acidic residues" evidence="2">
    <location>
        <begin position="806"/>
        <end position="825"/>
    </location>
</feature>
<dbReference type="Proteomes" id="UP000244722">
    <property type="component" value="Unassembled WGS sequence"/>
</dbReference>
<dbReference type="OrthoDB" id="2240312at2759"/>
<dbReference type="EMBL" id="NESQ01000073">
    <property type="protein sequence ID" value="PUU80091.1"/>
    <property type="molecule type" value="Genomic_DNA"/>
</dbReference>
<feature type="compositionally biased region" description="Basic and acidic residues" evidence="2">
    <location>
        <begin position="762"/>
        <end position="774"/>
    </location>
</feature>
<dbReference type="GO" id="GO:0042790">
    <property type="term" value="P:nucleolar large rRNA transcription by RNA polymerase I"/>
    <property type="evidence" value="ECO:0007669"/>
    <property type="project" value="InterPro"/>
</dbReference>
<feature type="compositionally biased region" description="Acidic residues" evidence="2">
    <location>
        <begin position="136"/>
        <end position="146"/>
    </location>
</feature>
<name>A0A2T6ZX73_TUBBO</name>
<dbReference type="InterPro" id="IPR039601">
    <property type="entry name" value="Rrn5"/>
</dbReference>
<feature type="region of interest" description="Disordered" evidence="2">
    <location>
        <begin position="102"/>
        <end position="239"/>
    </location>
</feature>
<sequence length="825" mass="91327">MASKSPGPPSSSRISTSSTTSSNPNIQPTQQHRPPPIVSSETESEPEELHSAKASDHRQLETDRGSALGPDDAGSGLESGDSGRIHGSSRFTSLEEIVSAAAPTSLPLSDEDSESNLSWQSDGYAKSNGSGGNDSGGEEEHDEPADEASPRAYSLELTNDNGDHGITDLPQAGEAAPQITKDSIYRKSNPESSFPNSPTSKALGSSSDAEDSTENTEGESDRKPAPKRGTPGRRRGQQIDKFNSEYIRELNDTISSANTLELCPNSLRGSWVIGSWWSHTEKHKFFNLIARIGRHDVVALASKMKTKSIVECRAYLGLLGQVVVEANDNLSYKTGRLFRMTDMPAAIEISDECAEALEEEAQLLENRTMADEQRREKNKWGKFWLLDGDISEHIEDLYEGYENGSDEEGLEKIKEFAPEAELLSVLSMLNLSEYVFMNGPKESWQTLGSQPPSIRYTAFIDIHTLVVSFTRKLVSASIFMAQSRLRSTDSRILKSSKESDVRPSDVEAATNTLGLPPNTKEYWAKVPRRLGLHVLEGRFYILNGSKRKVLTPLDEVERFMRSGETFRARPATKEELGASDREEQAQEGEDKEGTTHANSEVGDEDEHSDNSLSGSDESDGNETLRDGECTGDDFIVLNLDVHHEPNKIRKRLDREYQAHVDQEESYLESRDQRDSQEEERRLWQLLGKQPERLTLEGLPKVLATPRARRKRPADIHDWANDVEYYAPWETNKKRRVEKAGVVTSEPMPRAKGLKLGSATSARPDRKGEGDRGGEGGRLCKLARVSRSPSYSSGYTSELESMPAEGGAEEADDESEGEASQEEVWE</sequence>
<proteinExistence type="predicted"/>
<evidence type="ECO:0000313" key="3">
    <source>
        <dbReference type="EMBL" id="PUU80091.1"/>
    </source>
</evidence>
<feature type="compositionally biased region" description="Polar residues" evidence="2">
    <location>
        <begin position="190"/>
        <end position="207"/>
    </location>
</feature>